<feature type="compositionally biased region" description="Basic and acidic residues" evidence="11">
    <location>
        <begin position="118"/>
        <end position="131"/>
    </location>
</feature>
<feature type="compositionally biased region" description="Basic residues" evidence="11">
    <location>
        <begin position="1"/>
        <end position="11"/>
    </location>
</feature>
<dbReference type="PANTHER" id="PTHR46095:SF1">
    <property type="entry name" value="ZINC FINGER PROTEIN 593"/>
    <property type="match status" value="1"/>
</dbReference>
<dbReference type="FunFam" id="3.30.160.60:FF:000299">
    <property type="entry name" value="Zinc finger protein 593"/>
    <property type="match status" value="1"/>
</dbReference>
<sequence length="143" mass="16459">MPKKTRSKNKSHSGVDKKGKILKTKRKTKDLDEVQANMAAETARHLLNQPIDYDIPGAAQHYCLYCARYFVDDHNLQHHLKSKVHKRRVKDLKTEAYTLEEAEQAAGKGQYRPPRSVHVPDDQKKLYKMDTDSVEDVISSDNK</sequence>
<dbReference type="EMBL" id="CAJNOU010000399">
    <property type="protein sequence ID" value="CAF0985500.1"/>
    <property type="molecule type" value="Genomic_DNA"/>
</dbReference>
<dbReference type="Proteomes" id="UP000663874">
    <property type="component" value="Unassembled WGS sequence"/>
</dbReference>
<evidence type="ECO:0000256" key="9">
    <source>
        <dbReference type="ARBA" id="ARBA00038064"/>
    </source>
</evidence>
<keyword evidence="4" id="KW-0690">Ribosome biogenesis</keyword>
<evidence type="ECO:0000313" key="13">
    <source>
        <dbReference type="EMBL" id="CAF0804285.1"/>
    </source>
</evidence>
<comment type="caution">
    <text evidence="14">The sequence shown here is derived from an EMBL/GenBank/DDBJ whole genome shotgun (WGS) entry which is preliminary data.</text>
</comment>
<dbReference type="GO" id="GO:0005737">
    <property type="term" value="C:cytoplasm"/>
    <property type="evidence" value="ECO:0007669"/>
    <property type="project" value="UniProtKB-SubCell"/>
</dbReference>
<dbReference type="GO" id="GO:0043021">
    <property type="term" value="F:ribonucleoprotein complex binding"/>
    <property type="evidence" value="ECO:0007669"/>
    <property type="project" value="UniProtKB-ARBA"/>
</dbReference>
<dbReference type="AlphaFoldDB" id="A0A814FVN3"/>
<name>A0A814FVN3_9BILA</name>
<feature type="domain" description="C2H2-type" evidence="12">
    <location>
        <begin position="61"/>
        <end position="90"/>
    </location>
</feature>
<evidence type="ECO:0000256" key="11">
    <source>
        <dbReference type="SAM" id="MobiDB-lite"/>
    </source>
</evidence>
<dbReference type="Proteomes" id="UP000663889">
    <property type="component" value="Unassembled WGS sequence"/>
</dbReference>
<keyword evidence="18" id="KW-1185">Reference proteome</keyword>
<dbReference type="GO" id="GO:0008270">
    <property type="term" value="F:zinc ion binding"/>
    <property type="evidence" value="ECO:0007669"/>
    <property type="project" value="UniProtKB-KW"/>
</dbReference>
<evidence type="ECO:0000256" key="1">
    <source>
        <dbReference type="ARBA" id="ARBA00004123"/>
    </source>
</evidence>
<evidence type="ECO:0000256" key="7">
    <source>
        <dbReference type="ARBA" id="ARBA00022833"/>
    </source>
</evidence>
<dbReference type="PROSITE" id="PS00028">
    <property type="entry name" value="ZINC_FINGER_C2H2_1"/>
    <property type="match status" value="1"/>
</dbReference>
<dbReference type="EMBL" id="CAJOAX010000107">
    <property type="protein sequence ID" value="CAF3511007.1"/>
    <property type="molecule type" value="Genomic_DNA"/>
</dbReference>
<comment type="similarity">
    <text evidence="9">Belongs to the ZNF593/BUD20 C2H2-type zinc-finger protein family.</text>
</comment>
<organism evidence="14 19">
    <name type="scientific">Rotaria sordida</name>
    <dbReference type="NCBI Taxonomy" id="392033"/>
    <lineage>
        <taxon>Eukaryota</taxon>
        <taxon>Metazoa</taxon>
        <taxon>Spiralia</taxon>
        <taxon>Gnathifera</taxon>
        <taxon>Rotifera</taxon>
        <taxon>Eurotatoria</taxon>
        <taxon>Bdelloidea</taxon>
        <taxon>Philodinida</taxon>
        <taxon>Philodinidae</taxon>
        <taxon>Rotaria</taxon>
    </lineage>
</organism>
<evidence type="ECO:0000313" key="19">
    <source>
        <dbReference type="Proteomes" id="UP000663889"/>
    </source>
</evidence>
<dbReference type="InterPro" id="IPR051879">
    <property type="entry name" value="C2H2-ZF_Maturation_Protein"/>
</dbReference>
<dbReference type="EMBL" id="CAJNOO010000103">
    <property type="protein sequence ID" value="CAF0804285.1"/>
    <property type="molecule type" value="Genomic_DNA"/>
</dbReference>
<evidence type="ECO:0000313" key="15">
    <source>
        <dbReference type="EMBL" id="CAF1109855.1"/>
    </source>
</evidence>
<dbReference type="EMBL" id="CAJNOL010000543">
    <property type="protein sequence ID" value="CAF1109855.1"/>
    <property type="molecule type" value="Genomic_DNA"/>
</dbReference>
<dbReference type="Gene3D" id="3.30.160.60">
    <property type="entry name" value="Classic Zinc Finger"/>
    <property type="match status" value="1"/>
</dbReference>
<feature type="region of interest" description="Disordered" evidence="11">
    <location>
        <begin position="103"/>
        <end position="143"/>
    </location>
</feature>
<evidence type="ECO:0000256" key="8">
    <source>
        <dbReference type="ARBA" id="ARBA00023242"/>
    </source>
</evidence>
<evidence type="ECO:0000259" key="12">
    <source>
        <dbReference type="PROSITE" id="PS50157"/>
    </source>
</evidence>
<evidence type="ECO:0000256" key="5">
    <source>
        <dbReference type="ARBA" id="ARBA00022723"/>
    </source>
</evidence>
<dbReference type="OrthoDB" id="24683at2759"/>
<dbReference type="Proteomes" id="UP000663882">
    <property type="component" value="Unassembled WGS sequence"/>
</dbReference>
<dbReference type="GO" id="GO:0005634">
    <property type="term" value="C:nucleus"/>
    <property type="evidence" value="ECO:0007669"/>
    <property type="project" value="UniProtKB-SubCell"/>
</dbReference>
<dbReference type="InterPro" id="IPR036236">
    <property type="entry name" value="Znf_C2H2_sf"/>
</dbReference>
<dbReference type="GO" id="GO:0042254">
    <property type="term" value="P:ribosome biogenesis"/>
    <property type="evidence" value="ECO:0007669"/>
    <property type="project" value="UniProtKB-KW"/>
</dbReference>
<dbReference type="GO" id="GO:0003676">
    <property type="term" value="F:nucleic acid binding"/>
    <property type="evidence" value="ECO:0007669"/>
    <property type="project" value="InterPro"/>
</dbReference>
<keyword evidence="8" id="KW-0539">Nucleus</keyword>
<dbReference type="Proteomes" id="UP000663870">
    <property type="component" value="Unassembled WGS sequence"/>
</dbReference>
<dbReference type="PANTHER" id="PTHR46095">
    <property type="entry name" value="ZINC FINGER PROTEIN 593"/>
    <property type="match status" value="1"/>
</dbReference>
<gene>
    <name evidence="17" type="ORF">FNK824_LOCUS10280</name>
    <name evidence="15" type="ORF">JXQ802_LOCUS19642</name>
    <name evidence="16" type="ORF">OTI717_LOCUS2260</name>
    <name evidence="13" type="ORF">RFH988_LOCUS4080</name>
    <name evidence="14" type="ORF">SEV965_LOCUS9984</name>
</gene>
<keyword evidence="6 10" id="KW-0863">Zinc-finger</keyword>
<comment type="subcellular location">
    <subcellularLocation>
        <location evidence="2">Cytoplasm</location>
    </subcellularLocation>
    <subcellularLocation>
        <location evidence="1">Nucleus</location>
    </subcellularLocation>
</comment>
<protein>
    <recommendedName>
        <fullName evidence="12">C2H2-type domain-containing protein</fullName>
    </recommendedName>
</protein>
<keyword evidence="5" id="KW-0479">Metal-binding</keyword>
<evidence type="ECO:0000313" key="17">
    <source>
        <dbReference type="EMBL" id="CAF3717982.1"/>
    </source>
</evidence>
<dbReference type="InterPro" id="IPR022755">
    <property type="entry name" value="Znf_C2H2_jaz"/>
</dbReference>
<keyword evidence="7" id="KW-0862">Zinc</keyword>
<dbReference type="SUPFAM" id="SSF57667">
    <property type="entry name" value="beta-beta-alpha zinc fingers"/>
    <property type="match status" value="1"/>
</dbReference>
<evidence type="ECO:0000313" key="14">
    <source>
        <dbReference type="EMBL" id="CAF0985500.1"/>
    </source>
</evidence>
<dbReference type="Proteomes" id="UP000663823">
    <property type="component" value="Unassembled WGS sequence"/>
</dbReference>
<evidence type="ECO:0000256" key="2">
    <source>
        <dbReference type="ARBA" id="ARBA00004496"/>
    </source>
</evidence>
<dbReference type="EMBL" id="CAJOBE010001140">
    <property type="protein sequence ID" value="CAF3717982.1"/>
    <property type="molecule type" value="Genomic_DNA"/>
</dbReference>
<dbReference type="Pfam" id="PF12171">
    <property type="entry name" value="zf-C2H2_jaz"/>
    <property type="match status" value="1"/>
</dbReference>
<evidence type="ECO:0000313" key="16">
    <source>
        <dbReference type="EMBL" id="CAF3511007.1"/>
    </source>
</evidence>
<evidence type="ECO:0000256" key="4">
    <source>
        <dbReference type="ARBA" id="ARBA00022517"/>
    </source>
</evidence>
<evidence type="ECO:0000256" key="6">
    <source>
        <dbReference type="ARBA" id="ARBA00022771"/>
    </source>
</evidence>
<dbReference type="PROSITE" id="PS50157">
    <property type="entry name" value="ZINC_FINGER_C2H2_2"/>
    <property type="match status" value="1"/>
</dbReference>
<proteinExistence type="inferred from homology"/>
<keyword evidence="3" id="KW-0963">Cytoplasm</keyword>
<evidence type="ECO:0000313" key="18">
    <source>
        <dbReference type="Proteomes" id="UP000663870"/>
    </source>
</evidence>
<evidence type="ECO:0000256" key="3">
    <source>
        <dbReference type="ARBA" id="ARBA00022490"/>
    </source>
</evidence>
<reference evidence="14" key="1">
    <citation type="submission" date="2021-02" db="EMBL/GenBank/DDBJ databases">
        <authorList>
            <person name="Nowell W R."/>
        </authorList>
    </citation>
    <scope>NUCLEOTIDE SEQUENCE</scope>
</reference>
<dbReference type="InterPro" id="IPR003604">
    <property type="entry name" value="Matrin/U1-like-C_Znf_C2H2"/>
</dbReference>
<feature type="region of interest" description="Disordered" evidence="11">
    <location>
        <begin position="1"/>
        <end position="29"/>
    </location>
</feature>
<evidence type="ECO:0000256" key="10">
    <source>
        <dbReference type="PROSITE-ProRule" id="PRU00042"/>
    </source>
</evidence>
<dbReference type="InterPro" id="IPR013087">
    <property type="entry name" value="Znf_C2H2_type"/>
</dbReference>
<dbReference type="SMART" id="SM00451">
    <property type="entry name" value="ZnF_U1"/>
    <property type="match status" value="1"/>
</dbReference>
<accession>A0A814FVN3</accession>